<keyword evidence="2" id="KW-1185">Reference proteome</keyword>
<dbReference type="OrthoDB" id="4778446at2759"/>
<reference evidence="1 2" key="1">
    <citation type="submission" date="2019-03" db="EMBL/GenBank/DDBJ databases">
        <title>Draft genome sequence of Xylaria hypoxylon DSM 108379, a ubiquitous saprotrophic-parasitic fungi on hardwood.</title>
        <authorList>
            <person name="Buettner E."/>
            <person name="Leonhardt S."/>
            <person name="Gebauer A.M."/>
            <person name="Liers C."/>
            <person name="Hofrichter M."/>
            <person name="Kellner H."/>
        </authorList>
    </citation>
    <scope>NUCLEOTIDE SEQUENCE [LARGE SCALE GENOMIC DNA]</scope>
    <source>
        <strain evidence="1 2">DSM 108379</strain>
    </source>
</reference>
<name>A0A4Z0YQ85_9PEZI</name>
<organism evidence="1 2">
    <name type="scientific">Xylaria hypoxylon</name>
    <dbReference type="NCBI Taxonomy" id="37992"/>
    <lineage>
        <taxon>Eukaryota</taxon>
        <taxon>Fungi</taxon>
        <taxon>Dikarya</taxon>
        <taxon>Ascomycota</taxon>
        <taxon>Pezizomycotina</taxon>
        <taxon>Sordariomycetes</taxon>
        <taxon>Xylariomycetidae</taxon>
        <taxon>Xylariales</taxon>
        <taxon>Xylariaceae</taxon>
        <taxon>Xylaria</taxon>
    </lineage>
</organism>
<comment type="caution">
    <text evidence="1">The sequence shown here is derived from an EMBL/GenBank/DDBJ whole genome shotgun (WGS) entry which is preliminary data.</text>
</comment>
<evidence type="ECO:0000313" key="2">
    <source>
        <dbReference type="Proteomes" id="UP000297716"/>
    </source>
</evidence>
<accession>A0A4Z0YQ85</accession>
<dbReference type="Proteomes" id="UP000297716">
    <property type="component" value="Unassembled WGS sequence"/>
</dbReference>
<gene>
    <name evidence="1" type="ORF">E0Z10_g7614</name>
</gene>
<protein>
    <submittedName>
        <fullName evidence="1">Uncharacterized protein</fullName>
    </submittedName>
</protein>
<sequence length="417" mass="46429">MATNLPTNNLKRKASRWQTLPPLGEDTSAVDTETEKYSLLLFLRDLDASPQKWDDFIEGLKNSPGSIDETSTISAVLEAALETQMINHDYISPANPNASDTKRRRLDLYGNGAAGGQIAEYDELINLARVVWSDPDDIRNTMGEVYQSNLGQQPGDPNFTLDKIFHLARCWAEVRYRYMNHSLRDDPSLYSNYNKGRTSMKGNAANAMVHESSVLLDATVVQFLPIGGIGYNADDRGIFQELYLLTPKEGRQLVQYTGQSTGLRIGLPQVFDYIVHIINAYMNWRVRVLESARRVTLSSPAYRNANNQAAKANILANSHQASGSRIQAVDNIYAYHFVPALRVLLEEAGSLNAFVRLSFTTLENATGQLIASIKVSGMNTATPDLRFNVQFNRMVNQFPGQGRTLMRPTGTSLLASR</sequence>
<proteinExistence type="predicted"/>
<dbReference type="EMBL" id="SKBN01000182">
    <property type="protein sequence ID" value="TGJ81160.1"/>
    <property type="molecule type" value="Genomic_DNA"/>
</dbReference>
<dbReference type="AlphaFoldDB" id="A0A4Z0YQ85"/>
<evidence type="ECO:0000313" key="1">
    <source>
        <dbReference type="EMBL" id="TGJ81160.1"/>
    </source>
</evidence>